<sequence length="227" mass="27091">MSDKATQLWFNRFGIVGTICKLAVILINVTLDMTKIEKLKNLMCGIGFCILLIQCSDKKSNPPITSDLIYSKYKIEDFDTPDRKKEINDLINSTESHEMNPSLKKIESEFAIDTFKIGYFQRKFPVNKVDLETSLNVQKSTCVMYDSLNSKYFHKLEQILKHKDYDDLIKSQEIWEKYKANELNIFQRKIKERLDFEFNFYKEYTRILKSRLETLYFYYYRFTDVKS</sequence>
<name>A0ABY3FKP6_9FLAO</name>
<proteinExistence type="predicted"/>
<dbReference type="EMBL" id="VLKO01000013">
    <property type="protein sequence ID" value="TWH99656.1"/>
    <property type="molecule type" value="Genomic_DNA"/>
</dbReference>
<gene>
    <name evidence="2" type="ORF">IQ05_02996</name>
</gene>
<evidence type="ECO:0000256" key="1">
    <source>
        <dbReference type="SAM" id="Phobius"/>
    </source>
</evidence>
<organism evidence="2 3">
    <name type="scientific">Flavobacterium tiangeerense</name>
    <dbReference type="NCBI Taxonomy" id="459471"/>
    <lineage>
        <taxon>Bacteria</taxon>
        <taxon>Pseudomonadati</taxon>
        <taxon>Bacteroidota</taxon>
        <taxon>Flavobacteriia</taxon>
        <taxon>Flavobacteriales</taxon>
        <taxon>Flavobacteriaceae</taxon>
        <taxon>Flavobacterium</taxon>
    </lineage>
</organism>
<comment type="caution">
    <text evidence="2">The sequence shown here is derived from an EMBL/GenBank/DDBJ whole genome shotgun (WGS) entry which is preliminary data.</text>
</comment>
<evidence type="ECO:0000313" key="2">
    <source>
        <dbReference type="EMBL" id="TWH99656.1"/>
    </source>
</evidence>
<dbReference type="Proteomes" id="UP000317519">
    <property type="component" value="Unassembled WGS sequence"/>
</dbReference>
<evidence type="ECO:0008006" key="4">
    <source>
        <dbReference type="Google" id="ProtNLM"/>
    </source>
</evidence>
<reference evidence="2 3" key="1">
    <citation type="journal article" date="2015" name="Stand. Genomic Sci.">
        <title>Genomic Encyclopedia of Bacterial and Archaeal Type Strains, Phase III: the genomes of soil and plant-associated and newly described type strains.</title>
        <authorList>
            <person name="Whitman W.B."/>
            <person name="Woyke T."/>
            <person name="Klenk H.P."/>
            <person name="Zhou Y."/>
            <person name="Lilburn T.G."/>
            <person name="Beck B.J."/>
            <person name="De Vos P."/>
            <person name="Vandamme P."/>
            <person name="Eisen J.A."/>
            <person name="Garrity G."/>
            <person name="Hugenholtz P."/>
            <person name="Kyrpides N.C."/>
        </authorList>
    </citation>
    <scope>NUCLEOTIDE SEQUENCE [LARGE SCALE GENOMIC DNA]</scope>
    <source>
        <strain evidence="2 3">CGMCC 1.6847</strain>
    </source>
</reference>
<keyword evidence="1" id="KW-1133">Transmembrane helix</keyword>
<accession>A0ABY3FKP6</accession>
<keyword evidence="1" id="KW-0812">Transmembrane</keyword>
<feature type="transmembrane region" description="Helical" evidence="1">
    <location>
        <begin position="12"/>
        <end position="31"/>
    </location>
</feature>
<dbReference type="RefSeq" id="WP_208653373.1">
    <property type="nucleotide sequence ID" value="NZ_VLKO01000013.1"/>
</dbReference>
<evidence type="ECO:0000313" key="3">
    <source>
        <dbReference type="Proteomes" id="UP000317519"/>
    </source>
</evidence>
<keyword evidence="1" id="KW-0472">Membrane</keyword>
<protein>
    <recommendedName>
        <fullName evidence="4">Lysozyme inhibitor LprI N-terminal domain-containing protein</fullName>
    </recommendedName>
</protein>
<keyword evidence="3" id="KW-1185">Reference proteome</keyword>